<dbReference type="InterPro" id="IPR024775">
    <property type="entry name" value="DinB-like"/>
</dbReference>
<evidence type="ECO:0000313" key="3">
    <source>
        <dbReference type="Proteomes" id="UP000186919"/>
    </source>
</evidence>
<reference evidence="2 3" key="1">
    <citation type="submission" date="2016-01" db="EMBL/GenBank/DDBJ databases">
        <title>Mycobacterium immunogenum strain CD11_6 genome sequencing and assembly.</title>
        <authorList>
            <person name="Kaur G."/>
            <person name="Nair G.R."/>
            <person name="Mayilraj S."/>
        </authorList>
    </citation>
    <scope>NUCLEOTIDE SEQUENCE [LARGE SCALE GENOMIC DNA]</scope>
    <source>
        <strain evidence="2 3">CD11-6</strain>
    </source>
</reference>
<proteinExistence type="predicted"/>
<protein>
    <submittedName>
        <fullName evidence="2">Methyltransferase type 12</fullName>
    </submittedName>
</protein>
<organism evidence="2 3">
    <name type="scientific">Mycobacteroides immunogenum</name>
    <dbReference type="NCBI Taxonomy" id="83262"/>
    <lineage>
        <taxon>Bacteria</taxon>
        <taxon>Bacillati</taxon>
        <taxon>Actinomycetota</taxon>
        <taxon>Actinomycetes</taxon>
        <taxon>Mycobacteriales</taxon>
        <taxon>Mycobacteriaceae</taxon>
        <taxon>Mycobacteroides</taxon>
    </lineage>
</organism>
<dbReference type="Pfam" id="PF12867">
    <property type="entry name" value="DinB_2"/>
    <property type="match status" value="1"/>
</dbReference>
<dbReference type="GO" id="GO:0032259">
    <property type="term" value="P:methylation"/>
    <property type="evidence" value="ECO:0007669"/>
    <property type="project" value="UniProtKB-KW"/>
</dbReference>
<comment type="caution">
    <text evidence="2">The sequence shown here is derived from an EMBL/GenBank/DDBJ whole genome shotgun (WGS) entry which is preliminary data.</text>
</comment>
<name>A0A179V403_9MYCO</name>
<sequence length="176" mass="19798">MPITPDTKDWTWVLENRCGECGFDPAATSFDQIPDLVRENLAAWQPVLAGPGVRLRPDEQTWSALEYGAHVRDVFRIFLTRLQLMLAEDDPLFANWDQDQTAVEDRYAEQDPATVAAELAAAGTAVAQAFAEVPRDALERRGRRSNGSVFTVETLGLYFVHDPVHHLHDVRRQPTD</sequence>
<feature type="domain" description="DinB-like" evidence="1">
    <location>
        <begin position="54"/>
        <end position="168"/>
    </location>
</feature>
<gene>
    <name evidence="2" type="ORF">AWB85_18215</name>
</gene>
<dbReference type="Proteomes" id="UP000186919">
    <property type="component" value="Unassembled WGS sequence"/>
</dbReference>
<dbReference type="EMBL" id="LQYE01000032">
    <property type="protein sequence ID" value="OAT66630.1"/>
    <property type="molecule type" value="Genomic_DNA"/>
</dbReference>
<dbReference type="RefSeq" id="WP_064633719.1">
    <property type="nucleotide sequence ID" value="NZ_LQYE01000032.1"/>
</dbReference>
<keyword evidence="2" id="KW-0489">Methyltransferase</keyword>
<evidence type="ECO:0000313" key="2">
    <source>
        <dbReference type="EMBL" id="OAT66630.1"/>
    </source>
</evidence>
<dbReference type="Gene3D" id="1.20.120.450">
    <property type="entry name" value="dinb family like domain"/>
    <property type="match status" value="1"/>
</dbReference>
<dbReference type="SUPFAM" id="SSF109854">
    <property type="entry name" value="DinB/YfiT-like putative metalloenzymes"/>
    <property type="match status" value="1"/>
</dbReference>
<dbReference type="GO" id="GO:0008168">
    <property type="term" value="F:methyltransferase activity"/>
    <property type="evidence" value="ECO:0007669"/>
    <property type="project" value="UniProtKB-KW"/>
</dbReference>
<accession>A0A179V403</accession>
<dbReference type="InterPro" id="IPR034660">
    <property type="entry name" value="DinB/YfiT-like"/>
</dbReference>
<dbReference type="AlphaFoldDB" id="A0A179V403"/>
<evidence type="ECO:0000259" key="1">
    <source>
        <dbReference type="Pfam" id="PF12867"/>
    </source>
</evidence>
<keyword evidence="2" id="KW-0808">Transferase</keyword>